<dbReference type="SMART" id="SM00028">
    <property type="entry name" value="TPR"/>
    <property type="match status" value="4"/>
</dbReference>
<evidence type="ECO:0000256" key="1">
    <source>
        <dbReference type="ARBA" id="ARBA00022737"/>
    </source>
</evidence>
<protein>
    <submittedName>
        <fullName evidence="5">TPR repeat protein</fullName>
    </submittedName>
</protein>
<proteinExistence type="predicted"/>
<sequence>MKKTVLFTFMVFLTMTCALGQKTYSGSIDSRNAAIQLANEAISEIKNKNYDSALNKLLASIKTDSTIRETYLRLYQIAIADHKHNAIIIKALDKGKRIFQEDDVLNFYCGEVYRLNANYEKAIIEYTNAMKYAKVYGEDFYLVPYYYLNRGNIYLKTGKLESALNDYNYLLKLDSTSTSGLTNRGITMYKLGLKDKACHDWEKAVKNGFTVANKYYQKYCNKN</sequence>
<dbReference type="SUPFAM" id="SSF48452">
    <property type="entry name" value="TPR-like"/>
    <property type="match status" value="1"/>
</dbReference>
<evidence type="ECO:0000256" key="3">
    <source>
        <dbReference type="PROSITE-ProRule" id="PRU00339"/>
    </source>
</evidence>
<dbReference type="OrthoDB" id="1524241at2"/>
<feature type="signal peptide" evidence="4">
    <location>
        <begin position="1"/>
        <end position="20"/>
    </location>
</feature>
<dbReference type="EMBL" id="PYGC01000004">
    <property type="protein sequence ID" value="PSK83150.1"/>
    <property type="molecule type" value="Genomic_DNA"/>
</dbReference>
<dbReference type="InterPro" id="IPR019734">
    <property type="entry name" value="TPR_rpt"/>
</dbReference>
<evidence type="ECO:0000313" key="6">
    <source>
        <dbReference type="Proteomes" id="UP000240621"/>
    </source>
</evidence>
<keyword evidence="2 3" id="KW-0802">TPR repeat</keyword>
<feature type="chain" id="PRO_5015142238" evidence="4">
    <location>
        <begin position="21"/>
        <end position="223"/>
    </location>
</feature>
<dbReference type="InterPro" id="IPR050498">
    <property type="entry name" value="Ycf3"/>
</dbReference>
<dbReference type="RefSeq" id="WP_106541953.1">
    <property type="nucleotide sequence ID" value="NZ_BLAU01000001.1"/>
</dbReference>
<keyword evidence="1" id="KW-0677">Repeat</keyword>
<accession>A0A2P8CDW3</accession>
<dbReference type="Pfam" id="PF13414">
    <property type="entry name" value="TPR_11"/>
    <property type="match status" value="1"/>
</dbReference>
<gene>
    <name evidence="5" type="ORF">CLV93_10480</name>
</gene>
<dbReference type="PANTHER" id="PTHR44858:SF1">
    <property type="entry name" value="UDP-N-ACETYLGLUCOSAMINE--PEPTIDE N-ACETYLGLUCOSAMINYLTRANSFERASE SPINDLY-RELATED"/>
    <property type="match status" value="1"/>
</dbReference>
<evidence type="ECO:0000256" key="2">
    <source>
        <dbReference type="ARBA" id="ARBA00022803"/>
    </source>
</evidence>
<dbReference type="InterPro" id="IPR011990">
    <property type="entry name" value="TPR-like_helical_dom_sf"/>
</dbReference>
<comment type="caution">
    <text evidence="5">The sequence shown here is derived from an EMBL/GenBank/DDBJ whole genome shotgun (WGS) entry which is preliminary data.</text>
</comment>
<evidence type="ECO:0000256" key="4">
    <source>
        <dbReference type="SAM" id="SignalP"/>
    </source>
</evidence>
<name>A0A2P8CDW3_9BACT</name>
<dbReference type="Gene3D" id="1.25.40.10">
    <property type="entry name" value="Tetratricopeptide repeat domain"/>
    <property type="match status" value="2"/>
</dbReference>
<dbReference type="AlphaFoldDB" id="A0A2P8CDW3"/>
<evidence type="ECO:0000313" key="5">
    <source>
        <dbReference type="EMBL" id="PSK83150.1"/>
    </source>
</evidence>
<feature type="repeat" description="TPR" evidence="3">
    <location>
        <begin position="144"/>
        <end position="177"/>
    </location>
</feature>
<dbReference type="Proteomes" id="UP000240621">
    <property type="component" value="Unassembled WGS sequence"/>
</dbReference>
<reference evidence="5 6" key="1">
    <citation type="submission" date="2018-03" db="EMBL/GenBank/DDBJ databases">
        <title>Genomic Encyclopedia of Archaeal and Bacterial Type Strains, Phase II (KMG-II): from individual species to whole genera.</title>
        <authorList>
            <person name="Goeker M."/>
        </authorList>
    </citation>
    <scope>NUCLEOTIDE SEQUENCE [LARGE SCALE GENOMIC DNA]</scope>
    <source>
        <strain evidence="5 6">DSM 27267</strain>
    </source>
</reference>
<organism evidence="5 6">
    <name type="scientific">Prolixibacter denitrificans</name>
    <dbReference type="NCBI Taxonomy" id="1541063"/>
    <lineage>
        <taxon>Bacteria</taxon>
        <taxon>Pseudomonadati</taxon>
        <taxon>Bacteroidota</taxon>
        <taxon>Bacteroidia</taxon>
        <taxon>Marinilabiliales</taxon>
        <taxon>Prolixibacteraceae</taxon>
        <taxon>Prolixibacter</taxon>
    </lineage>
</organism>
<dbReference type="PANTHER" id="PTHR44858">
    <property type="entry name" value="TETRATRICOPEPTIDE REPEAT PROTEIN 6"/>
    <property type="match status" value="1"/>
</dbReference>
<dbReference type="PROSITE" id="PS50005">
    <property type="entry name" value="TPR"/>
    <property type="match status" value="1"/>
</dbReference>
<keyword evidence="4" id="KW-0732">Signal</keyword>